<protein>
    <submittedName>
        <fullName evidence="1">Uncharacterized protein</fullName>
    </submittedName>
</protein>
<keyword evidence="2" id="KW-1185">Reference proteome</keyword>
<accession>A0A922P290</accession>
<proteinExistence type="predicted"/>
<gene>
    <name evidence="1" type="ORF">GV68_08565</name>
</gene>
<comment type="caution">
    <text evidence="1">The sequence shown here is derived from an EMBL/GenBank/DDBJ whole genome shotgun (WGS) entry which is preliminary data.</text>
</comment>
<dbReference type="EMBL" id="JOKJ01000019">
    <property type="protein sequence ID" value="KEQ05573.1"/>
    <property type="molecule type" value="Genomic_DNA"/>
</dbReference>
<organism evidence="1 2">
    <name type="scientific">Pseudorhizobium pelagicum</name>
    <dbReference type="NCBI Taxonomy" id="1509405"/>
    <lineage>
        <taxon>Bacteria</taxon>
        <taxon>Pseudomonadati</taxon>
        <taxon>Pseudomonadota</taxon>
        <taxon>Alphaproteobacteria</taxon>
        <taxon>Hyphomicrobiales</taxon>
        <taxon>Rhizobiaceae</taxon>
        <taxon>Rhizobium/Agrobacterium group</taxon>
        <taxon>Pseudorhizobium</taxon>
    </lineage>
</organism>
<reference evidence="1 2" key="1">
    <citation type="submission" date="2014-06" db="EMBL/GenBank/DDBJ databases">
        <title>Rhizobium pelagicum/R2-400B4.</title>
        <authorList>
            <person name="Kimes N.E."/>
            <person name="Lopez-Perez M."/>
        </authorList>
    </citation>
    <scope>NUCLEOTIDE SEQUENCE [LARGE SCALE GENOMIC DNA]</scope>
    <source>
        <strain evidence="1 2">R2-400B4</strain>
    </source>
</reference>
<dbReference type="RefSeq" id="WP_037189720.1">
    <property type="nucleotide sequence ID" value="NZ_JOKJ01000019.1"/>
</dbReference>
<dbReference type="AlphaFoldDB" id="A0A922P290"/>
<name>A0A922P290_9HYPH</name>
<evidence type="ECO:0000313" key="2">
    <source>
        <dbReference type="Proteomes" id="UP000052167"/>
    </source>
</evidence>
<evidence type="ECO:0000313" key="1">
    <source>
        <dbReference type="EMBL" id="KEQ05573.1"/>
    </source>
</evidence>
<sequence>MLTNVQLTDPQGQTFTDAVVRVKEANRESSSNTTTTENLITDASDYTKEATVNTDNRNYENDYLRCVFLYWPTQAAFDEGRAPYILMNPDSINDQNFQINRDELEKSKYDGLAVEDVCELYFTDVVSALLV</sequence>
<dbReference type="Proteomes" id="UP000052167">
    <property type="component" value="Unassembled WGS sequence"/>
</dbReference>